<dbReference type="AlphaFoldDB" id="A0A2P5CPQ8"/>
<reference evidence="2" key="1">
    <citation type="submission" date="2016-06" db="EMBL/GenBank/DDBJ databases">
        <title>Parallel loss of symbiosis genes in relatives of nitrogen-fixing non-legume Parasponia.</title>
        <authorList>
            <person name="Van Velzen R."/>
            <person name="Holmer R."/>
            <person name="Bu F."/>
            <person name="Rutten L."/>
            <person name="Van Zeijl A."/>
            <person name="Liu W."/>
            <person name="Santuari L."/>
            <person name="Cao Q."/>
            <person name="Sharma T."/>
            <person name="Shen D."/>
            <person name="Roswanjaya Y."/>
            <person name="Wardhani T."/>
            <person name="Kalhor M.S."/>
            <person name="Jansen J."/>
            <person name="Van den Hoogen J."/>
            <person name="Gungor B."/>
            <person name="Hartog M."/>
            <person name="Hontelez J."/>
            <person name="Verver J."/>
            <person name="Yang W.-C."/>
            <person name="Schijlen E."/>
            <person name="Repin R."/>
            <person name="Schilthuizen M."/>
            <person name="Schranz E."/>
            <person name="Heidstra R."/>
            <person name="Miyata K."/>
            <person name="Fedorova E."/>
            <person name="Kohlen W."/>
            <person name="Bisseling T."/>
            <person name="Smit S."/>
            <person name="Geurts R."/>
        </authorList>
    </citation>
    <scope>NUCLEOTIDE SEQUENCE [LARGE SCALE GENOMIC DNA]</scope>
    <source>
        <strain evidence="2">cv. WU1-14</strain>
    </source>
</reference>
<proteinExistence type="predicted"/>
<evidence type="ECO:0000313" key="2">
    <source>
        <dbReference type="Proteomes" id="UP000237105"/>
    </source>
</evidence>
<name>A0A2P5CPQ8_PARAD</name>
<organism evidence="1 2">
    <name type="scientific">Parasponia andersonii</name>
    <name type="common">Sponia andersonii</name>
    <dbReference type="NCBI Taxonomy" id="3476"/>
    <lineage>
        <taxon>Eukaryota</taxon>
        <taxon>Viridiplantae</taxon>
        <taxon>Streptophyta</taxon>
        <taxon>Embryophyta</taxon>
        <taxon>Tracheophyta</taxon>
        <taxon>Spermatophyta</taxon>
        <taxon>Magnoliopsida</taxon>
        <taxon>eudicotyledons</taxon>
        <taxon>Gunneridae</taxon>
        <taxon>Pentapetalae</taxon>
        <taxon>rosids</taxon>
        <taxon>fabids</taxon>
        <taxon>Rosales</taxon>
        <taxon>Cannabaceae</taxon>
        <taxon>Parasponia</taxon>
    </lineage>
</organism>
<protein>
    <submittedName>
        <fullName evidence="1">Uncharacterized protein</fullName>
    </submittedName>
</protein>
<dbReference type="STRING" id="3476.A0A2P5CPQ8"/>
<keyword evidence="2" id="KW-1185">Reference proteome</keyword>
<dbReference type="EMBL" id="JXTB01000108">
    <property type="protein sequence ID" value="PON63023.1"/>
    <property type="molecule type" value="Genomic_DNA"/>
</dbReference>
<accession>A0A2P5CPQ8</accession>
<gene>
    <name evidence="1" type="ORF">PanWU01x14_134700</name>
</gene>
<dbReference type="Proteomes" id="UP000237105">
    <property type="component" value="Unassembled WGS sequence"/>
</dbReference>
<evidence type="ECO:0000313" key="1">
    <source>
        <dbReference type="EMBL" id="PON63023.1"/>
    </source>
</evidence>
<sequence length="92" mass="10635">MVSGGAVLVLKAFVHNIKGEDEFLMKTMQTKSTAKYEEKIQELTTQCQLKAKECCETWILLTTSNEQLDKVRMDWVFRIFATQFGYFPLFAS</sequence>
<comment type="caution">
    <text evidence="1">The sequence shown here is derived from an EMBL/GenBank/DDBJ whole genome shotgun (WGS) entry which is preliminary data.</text>
</comment>